<evidence type="ECO:0000259" key="1">
    <source>
        <dbReference type="Pfam" id="PF07727"/>
    </source>
</evidence>
<dbReference type="AlphaFoldDB" id="A0A699H0N6"/>
<reference evidence="2" key="1">
    <citation type="journal article" date="2019" name="Sci. Rep.">
        <title>Draft genome of Tanacetum cinerariifolium, the natural source of mosquito coil.</title>
        <authorList>
            <person name="Yamashiro T."/>
            <person name="Shiraishi A."/>
            <person name="Satake H."/>
            <person name="Nakayama K."/>
        </authorList>
    </citation>
    <scope>NUCLEOTIDE SEQUENCE</scope>
</reference>
<proteinExistence type="predicted"/>
<comment type="caution">
    <text evidence="2">The sequence shown here is derived from an EMBL/GenBank/DDBJ whole genome shotgun (WGS) entry which is preliminary data.</text>
</comment>
<gene>
    <name evidence="2" type="ORF">Tci_276741</name>
</gene>
<evidence type="ECO:0000313" key="2">
    <source>
        <dbReference type="EMBL" id="GEX04766.1"/>
    </source>
</evidence>
<protein>
    <submittedName>
        <fullName evidence="2">Retrovirus-related Pol polyprotein from transposon TNT 1-94</fullName>
    </submittedName>
</protein>
<dbReference type="SUPFAM" id="SSF56672">
    <property type="entry name" value="DNA/RNA polymerases"/>
    <property type="match status" value="1"/>
</dbReference>
<dbReference type="InterPro" id="IPR013103">
    <property type="entry name" value="RVT_2"/>
</dbReference>
<dbReference type="InterPro" id="IPR043502">
    <property type="entry name" value="DNA/RNA_pol_sf"/>
</dbReference>
<accession>A0A699H0N6</accession>
<name>A0A699H0N6_TANCI</name>
<sequence length="246" mass="28748">MEPKNVKEAMTDPAWIESMQEKLLQFKRMDVWVLVPTPDNISPLTLKWIFKNKHDEEQIVIRNKSRFVVRGYRQEEGLDFEESFAPVARMEAIRIFLAYAAHKSFTVFQMDVKTAFLQGLLKEDVNKSRLVVRGYRQEEGLDFEESFALVSRMEAIMIFLAYAAHKSFTMFQMDVKTAFLHGSLKEDVYVCQPEGFIDADHPSHVYKLKKALYGLKQAPRAWYDELSTFLLQNHFFKGTIDPTLFI</sequence>
<dbReference type="Pfam" id="PF07727">
    <property type="entry name" value="RVT_2"/>
    <property type="match status" value="1"/>
</dbReference>
<feature type="domain" description="Reverse transcriptase Ty1/copia-type" evidence="1">
    <location>
        <begin position="124"/>
        <end position="244"/>
    </location>
</feature>
<organism evidence="2">
    <name type="scientific">Tanacetum cinerariifolium</name>
    <name type="common">Dalmatian daisy</name>
    <name type="synonym">Chrysanthemum cinerariifolium</name>
    <dbReference type="NCBI Taxonomy" id="118510"/>
    <lineage>
        <taxon>Eukaryota</taxon>
        <taxon>Viridiplantae</taxon>
        <taxon>Streptophyta</taxon>
        <taxon>Embryophyta</taxon>
        <taxon>Tracheophyta</taxon>
        <taxon>Spermatophyta</taxon>
        <taxon>Magnoliopsida</taxon>
        <taxon>eudicotyledons</taxon>
        <taxon>Gunneridae</taxon>
        <taxon>Pentapetalae</taxon>
        <taxon>asterids</taxon>
        <taxon>campanulids</taxon>
        <taxon>Asterales</taxon>
        <taxon>Asteraceae</taxon>
        <taxon>Asteroideae</taxon>
        <taxon>Anthemideae</taxon>
        <taxon>Anthemidinae</taxon>
        <taxon>Tanacetum</taxon>
    </lineage>
</organism>
<dbReference type="EMBL" id="BKCJ010086736">
    <property type="protein sequence ID" value="GEX04766.1"/>
    <property type="molecule type" value="Genomic_DNA"/>
</dbReference>